<accession>A0A9P6H3P9</accession>
<sequence>MRTIFFIMYKYINSIALNDIAYELDVDRGTVSVYAYLVRDTICEYIMKNNEKLRGYNDDGTSKIVEIDESYFFRRKYNRGRIINGDWYIGGVERGSKKTF</sequence>
<dbReference type="EMBL" id="SBJO01000013">
    <property type="protein sequence ID" value="KAF9764664.1"/>
    <property type="molecule type" value="Genomic_DNA"/>
</dbReference>
<gene>
    <name evidence="1" type="ORF">NGRA_0394</name>
</gene>
<dbReference type="OrthoDB" id="7732882at2759"/>
<proteinExistence type="predicted"/>
<evidence type="ECO:0000313" key="1">
    <source>
        <dbReference type="EMBL" id="KAF9764664.1"/>
    </source>
</evidence>
<dbReference type="Proteomes" id="UP000740883">
    <property type="component" value="Unassembled WGS sequence"/>
</dbReference>
<protein>
    <recommendedName>
        <fullName evidence="3">Transposase</fullName>
    </recommendedName>
</protein>
<dbReference type="AlphaFoldDB" id="A0A9P6H3P9"/>
<keyword evidence="2" id="KW-1185">Reference proteome</keyword>
<organism evidence="1 2">
    <name type="scientific">Nosema granulosis</name>
    <dbReference type="NCBI Taxonomy" id="83296"/>
    <lineage>
        <taxon>Eukaryota</taxon>
        <taxon>Fungi</taxon>
        <taxon>Fungi incertae sedis</taxon>
        <taxon>Microsporidia</taxon>
        <taxon>Nosematidae</taxon>
        <taxon>Nosema</taxon>
    </lineage>
</organism>
<evidence type="ECO:0008006" key="3">
    <source>
        <dbReference type="Google" id="ProtNLM"/>
    </source>
</evidence>
<evidence type="ECO:0000313" key="2">
    <source>
        <dbReference type="Proteomes" id="UP000740883"/>
    </source>
</evidence>
<name>A0A9P6H3P9_9MICR</name>
<reference evidence="1 2" key="1">
    <citation type="journal article" date="2020" name="Genome Biol. Evol.">
        <title>Comparative genomics of strictly vertically transmitted, feminizing microsporidia endosymbionts of amphipod crustaceans.</title>
        <authorList>
            <person name="Cormier A."/>
            <person name="Chebbi M.A."/>
            <person name="Giraud I."/>
            <person name="Wattier R."/>
            <person name="Teixeira M."/>
            <person name="Gilbert C."/>
            <person name="Rigaud T."/>
            <person name="Cordaux R."/>
        </authorList>
    </citation>
    <scope>NUCLEOTIDE SEQUENCE [LARGE SCALE GENOMIC DNA]</scope>
    <source>
        <strain evidence="1 2">Ou3-Ou53</strain>
    </source>
</reference>
<comment type="caution">
    <text evidence="1">The sequence shown here is derived from an EMBL/GenBank/DDBJ whole genome shotgun (WGS) entry which is preliminary data.</text>
</comment>